<dbReference type="EMBL" id="NCVQ01000002">
    <property type="protein sequence ID" value="PWZ46438.1"/>
    <property type="molecule type" value="Genomic_DNA"/>
</dbReference>
<comment type="caution">
    <text evidence="2">The sequence shown here is derived from an EMBL/GenBank/DDBJ whole genome shotgun (WGS) entry which is preliminary data.</text>
</comment>
<keyword evidence="1" id="KW-0472">Membrane</keyword>
<dbReference type="OMA" id="CCKCSRE"/>
<sequence length="96" mass="10712">MALRALAGKLRVLPSRAAASRSFASQMEKKCSKCALEEQAGSFSQWLDERKRRDMEELARFRRKSYVHNVLVLAGSVGFVAFTLSCVADVIADEMN</sequence>
<evidence type="ECO:0000313" key="3">
    <source>
        <dbReference type="Proteomes" id="UP000251960"/>
    </source>
</evidence>
<dbReference type="OrthoDB" id="10589684at2759"/>
<dbReference type="Proteomes" id="UP000251960">
    <property type="component" value="Chromosome 10"/>
</dbReference>
<keyword evidence="1" id="KW-0812">Transmembrane</keyword>
<keyword evidence="1" id="KW-1133">Transmembrane helix</keyword>
<feature type="transmembrane region" description="Helical" evidence="1">
    <location>
        <begin position="70"/>
        <end position="92"/>
    </location>
</feature>
<gene>
    <name evidence="2" type="ORF">Zm00014a_023712</name>
</gene>
<dbReference type="ExpressionAtlas" id="A0A3L6GDU5">
    <property type="expression patterns" value="baseline and differential"/>
</dbReference>
<reference evidence="2 3" key="1">
    <citation type="journal article" date="2018" name="Nat. Genet.">
        <title>Extensive intraspecific gene order and gene structural variations between Mo17 and other maize genomes.</title>
        <authorList>
            <person name="Sun S."/>
            <person name="Zhou Y."/>
            <person name="Chen J."/>
            <person name="Shi J."/>
            <person name="Zhao H."/>
            <person name="Zhao H."/>
            <person name="Song W."/>
            <person name="Zhang M."/>
            <person name="Cui Y."/>
            <person name="Dong X."/>
            <person name="Liu H."/>
            <person name="Ma X."/>
            <person name="Jiao Y."/>
            <person name="Wang B."/>
            <person name="Wei X."/>
            <person name="Stein J.C."/>
            <person name="Glaubitz J.C."/>
            <person name="Lu F."/>
            <person name="Yu G."/>
            <person name="Liang C."/>
            <person name="Fengler K."/>
            <person name="Li B."/>
            <person name="Rafalski A."/>
            <person name="Schnable P.S."/>
            <person name="Ware D.H."/>
            <person name="Buckler E.S."/>
            <person name="Lai J."/>
        </authorList>
    </citation>
    <scope>NUCLEOTIDE SEQUENCE [LARGE SCALE GENOMIC DNA]</scope>
    <source>
        <strain evidence="3">cv. Missouri 17</strain>
        <tissue evidence="2">Seedling</tissue>
    </source>
</reference>
<dbReference type="KEGG" id="zma:100278052"/>
<evidence type="ECO:0000313" key="2">
    <source>
        <dbReference type="EMBL" id="PWZ46438.1"/>
    </source>
</evidence>
<dbReference type="AlphaFoldDB" id="A0A3L6GDU5"/>
<accession>A0A3L6GDU5</accession>
<name>A0A3L6GDU5_MAIZE</name>
<organism evidence="2 3">
    <name type="scientific">Zea mays</name>
    <name type="common">Maize</name>
    <dbReference type="NCBI Taxonomy" id="4577"/>
    <lineage>
        <taxon>Eukaryota</taxon>
        <taxon>Viridiplantae</taxon>
        <taxon>Streptophyta</taxon>
        <taxon>Embryophyta</taxon>
        <taxon>Tracheophyta</taxon>
        <taxon>Spermatophyta</taxon>
        <taxon>Magnoliopsida</taxon>
        <taxon>Liliopsida</taxon>
        <taxon>Poales</taxon>
        <taxon>Poaceae</taxon>
        <taxon>PACMAD clade</taxon>
        <taxon>Panicoideae</taxon>
        <taxon>Andropogonodae</taxon>
        <taxon>Andropogoneae</taxon>
        <taxon>Tripsacinae</taxon>
        <taxon>Zea</taxon>
    </lineage>
</organism>
<evidence type="ECO:0000256" key="1">
    <source>
        <dbReference type="SAM" id="Phobius"/>
    </source>
</evidence>
<proteinExistence type="predicted"/>
<protein>
    <submittedName>
        <fullName evidence="2">Uncharacterized protein</fullName>
    </submittedName>
</protein>